<proteinExistence type="predicted"/>
<dbReference type="EMBL" id="LWMV01000216">
    <property type="protein sequence ID" value="KZX10353.1"/>
    <property type="molecule type" value="Genomic_DNA"/>
</dbReference>
<comment type="caution">
    <text evidence="2">The sequence shown here is derived from an EMBL/GenBank/DDBJ whole genome shotgun (WGS) entry which is preliminary data.</text>
</comment>
<name>A0A165Z7L2_9EURY</name>
<feature type="compositionally biased region" description="Basic and acidic residues" evidence="1">
    <location>
        <begin position="7"/>
        <end position="21"/>
    </location>
</feature>
<gene>
    <name evidence="2" type="ORF">MBCUR_18290</name>
</gene>
<dbReference type="RefSeq" id="WP_067092596.1">
    <property type="nucleotide sequence ID" value="NZ_LWMV01000216.1"/>
</dbReference>
<dbReference type="PATRIC" id="fig|49547.3.peg.1931"/>
<evidence type="ECO:0000313" key="3">
    <source>
        <dbReference type="Proteomes" id="UP000077245"/>
    </source>
</evidence>
<evidence type="ECO:0000313" key="2">
    <source>
        <dbReference type="EMBL" id="KZX10353.1"/>
    </source>
</evidence>
<accession>A0A165Z7L2</accession>
<protein>
    <submittedName>
        <fullName evidence="2">Uncharacterized protein</fullName>
    </submittedName>
</protein>
<sequence>MSNTHKPKNENHSNLNKKIDNGLEEYPDDDLANALEFIQITQNLEKLSEELVEGNENYFTKDISKYTVNIGMLLTEVYLNLPKNGITDKKYISFLYKTNDTLIVLSNKFKNDLLNHKDNNDLLFDFYKKSIEEDNKSKKIVLDGLNMLIEFLEDSKEGVPNTIYNIDFAESNYKGEDPIFSKLKDELNNVLRIFELSQKIIKEIINK</sequence>
<dbReference type="AlphaFoldDB" id="A0A165Z7L2"/>
<keyword evidence="3" id="KW-1185">Reference proteome</keyword>
<reference evidence="2 3" key="1">
    <citation type="submission" date="2016-04" db="EMBL/GenBank/DDBJ databases">
        <title>Genome sequence of Methanobrevibacter curvatus DSM 11111.</title>
        <authorList>
            <person name="Poehlein A."/>
            <person name="Seedorf H."/>
            <person name="Daniel R."/>
        </authorList>
    </citation>
    <scope>NUCLEOTIDE SEQUENCE [LARGE SCALE GENOMIC DNA]</scope>
    <source>
        <strain evidence="2 3">DSM 11111</strain>
    </source>
</reference>
<feature type="region of interest" description="Disordered" evidence="1">
    <location>
        <begin position="1"/>
        <end position="22"/>
    </location>
</feature>
<dbReference type="Proteomes" id="UP000077245">
    <property type="component" value="Unassembled WGS sequence"/>
</dbReference>
<organism evidence="2 3">
    <name type="scientific">Methanobrevibacter curvatus</name>
    <dbReference type="NCBI Taxonomy" id="49547"/>
    <lineage>
        <taxon>Archaea</taxon>
        <taxon>Methanobacteriati</taxon>
        <taxon>Methanobacteriota</taxon>
        <taxon>Methanomada group</taxon>
        <taxon>Methanobacteria</taxon>
        <taxon>Methanobacteriales</taxon>
        <taxon>Methanobacteriaceae</taxon>
        <taxon>Methanobrevibacter</taxon>
    </lineage>
</organism>
<evidence type="ECO:0000256" key="1">
    <source>
        <dbReference type="SAM" id="MobiDB-lite"/>
    </source>
</evidence>